<feature type="transmembrane region" description="Helical" evidence="6">
    <location>
        <begin position="127"/>
        <end position="147"/>
    </location>
</feature>
<feature type="transmembrane region" description="Helical" evidence="6">
    <location>
        <begin position="252"/>
        <end position="272"/>
    </location>
</feature>
<evidence type="ECO:0000313" key="8">
    <source>
        <dbReference type="EMBL" id="PYE27694.1"/>
    </source>
</evidence>
<dbReference type="InterPro" id="IPR037185">
    <property type="entry name" value="EmrE-like"/>
</dbReference>
<keyword evidence="3 6" id="KW-0812">Transmembrane</keyword>
<dbReference type="PANTHER" id="PTHR32322:SF2">
    <property type="entry name" value="EAMA DOMAIN-CONTAINING PROTEIN"/>
    <property type="match status" value="1"/>
</dbReference>
<keyword evidence="5 6" id="KW-0472">Membrane</keyword>
<accession>A0A2V4U9X5</accession>
<dbReference type="PANTHER" id="PTHR32322">
    <property type="entry name" value="INNER MEMBRANE TRANSPORTER"/>
    <property type="match status" value="1"/>
</dbReference>
<dbReference type="GO" id="GO:0016020">
    <property type="term" value="C:membrane"/>
    <property type="evidence" value="ECO:0007669"/>
    <property type="project" value="UniProtKB-SubCell"/>
</dbReference>
<dbReference type="InterPro" id="IPR050638">
    <property type="entry name" value="AA-Vitamin_Transporters"/>
</dbReference>
<evidence type="ECO:0000313" key="9">
    <source>
        <dbReference type="Proteomes" id="UP000247772"/>
    </source>
</evidence>
<feature type="transmembrane region" description="Helical" evidence="6">
    <location>
        <begin position="98"/>
        <end position="115"/>
    </location>
</feature>
<feature type="transmembrane region" description="Helical" evidence="6">
    <location>
        <begin position="162"/>
        <end position="180"/>
    </location>
</feature>
<feature type="domain" description="EamA" evidence="7">
    <location>
        <begin position="10"/>
        <end position="141"/>
    </location>
</feature>
<feature type="transmembrane region" description="Helical" evidence="6">
    <location>
        <begin position="221"/>
        <end position="243"/>
    </location>
</feature>
<evidence type="ECO:0000256" key="4">
    <source>
        <dbReference type="ARBA" id="ARBA00022989"/>
    </source>
</evidence>
<evidence type="ECO:0000256" key="5">
    <source>
        <dbReference type="ARBA" id="ARBA00023136"/>
    </source>
</evidence>
<evidence type="ECO:0000259" key="7">
    <source>
        <dbReference type="Pfam" id="PF00892"/>
    </source>
</evidence>
<dbReference type="RefSeq" id="WP_110854006.1">
    <property type="nucleotide sequence ID" value="NZ_QJSQ01000001.1"/>
</dbReference>
<evidence type="ECO:0000256" key="3">
    <source>
        <dbReference type="ARBA" id="ARBA00022692"/>
    </source>
</evidence>
<comment type="caution">
    <text evidence="8">The sequence shown here is derived from an EMBL/GenBank/DDBJ whole genome shotgun (WGS) entry which is preliminary data.</text>
</comment>
<evidence type="ECO:0000256" key="1">
    <source>
        <dbReference type="ARBA" id="ARBA00004141"/>
    </source>
</evidence>
<protein>
    <submittedName>
        <fullName evidence="8">Drug/metabolite transporter (DMT)-like permease</fullName>
    </submittedName>
</protein>
<sequence>MRKQVDATSVAIMVALCLAWGLQQVAIKAVAGDIPPMLQIGLRSGVAAALVWLFNRLVSRELWLPGVARGAGLVTGGLFALEFVFVAVGLRWTNASHMAVFIYTAPMFAAIGLHMRLPDERLARLQWGGIAIAFSGIAITFLGPALLGADIPGSPLWLPGDFMGLCGGAAWGLTTVVVRTSRLSEAPATQTLFYQLAGAFVVLVPFAFLTGQAHFHGTPLALASLAFQTLLVSFVSYLVWFWLLRRYLAARLGILSFMTPLFGVAFGVVLLHERVEPAFLFGSALVLLGLLVVNAQSWVRQAFGRRTASANGARAS</sequence>
<keyword evidence="4 6" id="KW-1133">Transmembrane helix</keyword>
<feature type="transmembrane region" description="Helical" evidence="6">
    <location>
        <begin position="41"/>
        <end position="58"/>
    </location>
</feature>
<dbReference type="Pfam" id="PF00892">
    <property type="entry name" value="EamA"/>
    <property type="match status" value="2"/>
</dbReference>
<feature type="transmembrane region" description="Helical" evidence="6">
    <location>
        <begin position="192"/>
        <end position="215"/>
    </location>
</feature>
<dbReference type="OrthoDB" id="184388at2"/>
<gene>
    <name evidence="8" type="ORF">C7410_10125</name>
</gene>
<evidence type="ECO:0000256" key="6">
    <source>
        <dbReference type="SAM" id="Phobius"/>
    </source>
</evidence>
<proteinExistence type="inferred from homology"/>
<comment type="similarity">
    <text evidence="2">Belongs to the EamA transporter family.</text>
</comment>
<dbReference type="InterPro" id="IPR000620">
    <property type="entry name" value="EamA_dom"/>
</dbReference>
<reference evidence="8 9" key="1">
    <citation type="submission" date="2018-06" db="EMBL/GenBank/DDBJ databases">
        <title>Genomic Encyclopedia of Type Strains, Phase IV (KMG-V): Genome sequencing to study the core and pangenomes of soil and plant-associated prokaryotes.</title>
        <authorList>
            <person name="Whitman W."/>
        </authorList>
    </citation>
    <scope>NUCLEOTIDE SEQUENCE [LARGE SCALE GENOMIC DNA]</scope>
    <source>
        <strain evidence="8 9">SRCL-318</strain>
    </source>
</reference>
<comment type="subcellular location">
    <subcellularLocation>
        <location evidence="1">Membrane</location>
        <topology evidence="1">Multi-pass membrane protein</topology>
    </subcellularLocation>
</comment>
<dbReference type="SUPFAM" id="SSF103481">
    <property type="entry name" value="Multidrug resistance efflux transporter EmrE"/>
    <property type="match status" value="2"/>
</dbReference>
<feature type="transmembrane region" description="Helical" evidence="6">
    <location>
        <begin position="70"/>
        <end position="92"/>
    </location>
</feature>
<dbReference type="EMBL" id="QJSQ01000001">
    <property type="protein sequence ID" value="PYE27694.1"/>
    <property type="molecule type" value="Genomic_DNA"/>
</dbReference>
<evidence type="ECO:0000256" key="2">
    <source>
        <dbReference type="ARBA" id="ARBA00007362"/>
    </source>
</evidence>
<feature type="transmembrane region" description="Helical" evidence="6">
    <location>
        <begin position="278"/>
        <end position="299"/>
    </location>
</feature>
<name>A0A2V4U9X5_9BURK</name>
<feature type="domain" description="EamA" evidence="7">
    <location>
        <begin position="159"/>
        <end position="294"/>
    </location>
</feature>
<organism evidence="8 9">
    <name type="scientific">Paraburkholderia silvatlantica</name>
    <dbReference type="NCBI Taxonomy" id="321895"/>
    <lineage>
        <taxon>Bacteria</taxon>
        <taxon>Pseudomonadati</taxon>
        <taxon>Pseudomonadota</taxon>
        <taxon>Betaproteobacteria</taxon>
        <taxon>Burkholderiales</taxon>
        <taxon>Burkholderiaceae</taxon>
        <taxon>Paraburkholderia</taxon>
    </lineage>
</organism>
<dbReference type="AlphaFoldDB" id="A0A2V4U9X5"/>
<dbReference type="Proteomes" id="UP000247772">
    <property type="component" value="Unassembled WGS sequence"/>
</dbReference>